<protein>
    <recommendedName>
        <fullName evidence="3">Phosphoglycerate mutase</fullName>
    </recommendedName>
</protein>
<sequence>MSPAAEAALKVLRLPHLEALLARLALTGRDEADEYSRTPPHERALARLLGWQGEDGRWPLAAHWAAADGLPVHAPDTSPADAWALVTPVHWHVGSDQIALLDPAALNLGEAESRALFDVVRPSFEAEGWMAHWGAPLRWYVRHASLAGLETASLDRAIGRNLDLWISNDLAARPMRRLQVEAQMLWHEHPVNEAREERRELPVNSFWLSGSGAPQPGALPGDTRIDDRLRAPLLAGDWAAWVAAWSELDAGPIAQLLAATARGSAVQLTLCGERHAHTWQTQPRGLLARWFGPKRRDALPVLTEL</sequence>
<organism evidence="1 2">
    <name type="scientific">Sphaerotilus microaerophilus</name>
    <dbReference type="NCBI Taxonomy" id="2914710"/>
    <lineage>
        <taxon>Bacteria</taxon>
        <taxon>Pseudomonadati</taxon>
        <taxon>Pseudomonadota</taxon>
        <taxon>Betaproteobacteria</taxon>
        <taxon>Burkholderiales</taxon>
        <taxon>Sphaerotilaceae</taxon>
        <taxon>Sphaerotilus</taxon>
    </lineage>
</organism>
<evidence type="ECO:0000313" key="2">
    <source>
        <dbReference type="Proteomes" id="UP001057498"/>
    </source>
</evidence>
<keyword evidence="2" id="KW-1185">Reference proteome</keyword>
<gene>
    <name evidence="1" type="ORF">CATMQ487_30910</name>
</gene>
<reference evidence="1" key="1">
    <citation type="submission" date="2022-04" db="EMBL/GenBank/DDBJ databases">
        <title>Whole genome sequence of Sphaerotilus sp. FB-5.</title>
        <authorList>
            <person name="Takeda M."/>
            <person name="Narihara S."/>
            <person name="Akimoto M."/>
            <person name="Akimoto R."/>
            <person name="Nishiyashiki S."/>
            <person name="Murakami T."/>
        </authorList>
    </citation>
    <scope>NUCLEOTIDE SEQUENCE</scope>
    <source>
        <strain evidence="1">FB-5</strain>
    </source>
</reference>
<accession>A0ABM7YNQ2</accession>
<proteinExistence type="predicted"/>
<dbReference type="EMBL" id="AP025730">
    <property type="protein sequence ID" value="BDI06121.1"/>
    <property type="molecule type" value="Genomic_DNA"/>
</dbReference>
<name>A0ABM7YNQ2_9BURK</name>
<dbReference type="Proteomes" id="UP001057498">
    <property type="component" value="Chromosome"/>
</dbReference>
<evidence type="ECO:0008006" key="3">
    <source>
        <dbReference type="Google" id="ProtNLM"/>
    </source>
</evidence>
<dbReference type="RefSeq" id="WP_251969433.1">
    <property type="nucleotide sequence ID" value="NZ_AP025730.1"/>
</dbReference>
<evidence type="ECO:0000313" key="1">
    <source>
        <dbReference type="EMBL" id="BDI06121.1"/>
    </source>
</evidence>